<evidence type="ECO:0000313" key="2">
    <source>
        <dbReference type="EnsemblPlants" id="OPUNC04G18370.1"/>
    </source>
</evidence>
<dbReference type="OMA" id="DICTRGH"/>
<dbReference type="EnsemblPlants" id="OPUNC04G18370.1">
    <property type="protein sequence ID" value="OPUNC04G18370.1"/>
    <property type="gene ID" value="OPUNC04G18370"/>
</dbReference>
<dbReference type="HOGENOM" id="CLU_028502_4_2_1"/>
<protein>
    <recommendedName>
        <fullName evidence="1">DUF1618 domain-containing protein</fullName>
    </recommendedName>
</protein>
<dbReference type="Pfam" id="PF07762">
    <property type="entry name" value="DUF1618"/>
    <property type="match status" value="1"/>
</dbReference>
<keyword evidence="3" id="KW-1185">Reference proteome</keyword>
<dbReference type="InterPro" id="IPR011676">
    <property type="entry name" value="DUF1618"/>
</dbReference>
<feature type="domain" description="DUF1618" evidence="1">
    <location>
        <begin position="254"/>
        <end position="384"/>
    </location>
</feature>
<dbReference type="PANTHER" id="PTHR33086">
    <property type="entry name" value="OS05G0468200 PROTEIN-RELATED"/>
    <property type="match status" value="1"/>
</dbReference>
<reference evidence="2" key="2">
    <citation type="submission" date="2018-05" db="EMBL/GenBank/DDBJ databases">
        <title>OpunRS2 (Oryza punctata Reference Sequence Version 2).</title>
        <authorList>
            <person name="Zhang J."/>
            <person name="Kudrna D."/>
            <person name="Lee S."/>
            <person name="Talag J."/>
            <person name="Welchert J."/>
            <person name="Wing R.A."/>
        </authorList>
    </citation>
    <scope>NUCLEOTIDE SEQUENCE [LARGE SCALE GENOMIC DNA]</scope>
</reference>
<dbReference type="Gramene" id="OPUNC04G18370.1">
    <property type="protein sequence ID" value="OPUNC04G18370.1"/>
    <property type="gene ID" value="OPUNC04G18370"/>
</dbReference>
<proteinExistence type="predicted"/>
<reference evidence="2" key="1">
    <citation type="submission" date="2015-04" db="UniProtKB">
        <authorList>
            <consortium name="EnsemblPlants"/>
        </authorList>
    </citation>
    <scope>IDENTIFICATION</scope>
</reference>
<dbReference type="AlphaFoldDB" id="A0A0E0KTI3"/>
<accession>A0A0E0KTI3</accession>
<name>A0A0E0KTI3_ORYPU</name>
<dbReference type="eggNOG" id="ENOG502R5AQ">
    <property type="taxonomic scope" value="Eukaryota"/>
</dbReference>
<dbReference type="Proteomes" id="UP000026962">
    <property type="component" value="Chromosome 4"/>
</dbReference>
<sequence>MATVRPLPSWVVLDASVRVSPGSVEEASEWELKCTQRRIFSYPGRIDKKASSSLVKGMTLVARLAEPPDLSFLSIGLTADELHRKGISVSRNGEIYDGSESEGEVCGESERCCRDCGREAHYPLLVLTRLRGLDFYVIYDAIKTSLSMIPHLPPYCSPSFTARPLPVHRNGGNGDGDYSLAIMARSSAYNQRKQNPSDRHALCLWPPPDSAKPLPLSTRKGIEPWRVKQPHFPIETPDSFTAGMVFSFNGQAFWVDLAMGALYCSCDDVLSGGYDLQFRLAWLPLECRLDVDICTRGHPAKYRTMRCVGDSIKFVSIGDNLCSEATGSTMLTVWALFPATGEWKKLHELSMACLWGLEGFEEAVLPESLPIHPILSTQQDGVLYLLLSDDLVNVEGCSADESDIYEDEEATGERYMFGLDICNKQLLSSRHNIVDF</sequence>
<evidence type="ECO:0000313" key="3">
    <source>
        <dbReference type="Proteomes" id="UP000026962"/>
    </source>
</evidence>
<evidence type="ECO:0000259" key="1">
    <source>
        <dbReference type="Pfam" id="PF07762"/>
    </source>
</evidence>
<organism evidence="2">
    <name type="scientific">Oryza punctata</name>
    <name type="common">Red rice</name>
    <dbReference type="NCBI Taxonomy" id="4537"/>
    <lineage>
        <taxon>Eukaryota</taxon>
        <taxon>Viridiplantae</taxon>
        <taxon>Streptophyta</taxon>
        <taxon>Embryophyta</taxon>
        <taxon>Tracheophyta</taxon>
        <taxon>Spermatophyta</taxon>
        <taxon>Magnoliopsida</taxon>
        <taxon>Liliopsida</taxon>
        <taxon>Poales</taxon>
        <taxon>Poaceae</taxon>
        <taxon>BOP clade</taxon>
        <taxon>Oryzoideae</taxon>
        <taxon>Oryzeae</taxon>
        <taxon>Oryzinae</taxon>
        <taxon>Oryza</taxon>
    </lineage>
</organism>
<dbReference type="PANTHER" id="PTHR33086:SF94">
    <property type="entry name" value="EXPRESSED PROTEIN"/>
    <property type="match status" value="1"/>
</dbReference>